<feature type="transmembrane region" description="Helical" evidence="7">
    <location>
        <begin position="141"/>
        <end position="167"/>
    </location>
</feature>
<evidence type="ECO:0000256" key="6">
    <source>
        <dbReference type="ARBA" id="ARBA00023136"/>
    </source>
</evidence>
<dbReference type="PANTHER" id="PTHR31632">
    <property type="entry name" value="IRON TRANSPORTER FTH1"/>
    <property type="match status" value="1"/>
</dbReference>
<feature type="transmembrane region" description="Helical" evidence="7">
    <location>
        <begin position="51"/>
        <end position="75"/>
    </location>
</feature>
<comment type="subcellular location">
    <subcellularLocation>
        <location evidence="1">Membrane</location>
        <topology evidence="1">Multi-pass membrane protein</topology>
    </subcellularLocation>
</comment>
<reference evidence="8" key="1">
    <citation type="submission" date="2020-12" db="EMBL/GenBank/DDBJ databases">
        <title>Metabolic potential, ecology and presence of endohyphal bacteria is reflected in genomic diversity of Mucoromycotina.</title>
        <authorList>
            <person name="Muszewska A."/>
            <person name="Okrasinska A."/>
            <person name="Steczkiewicz K."/>
            <person name="Drgas O."/>
            <person name="Orlowska M."/>
            <person name="Perlinska-Lenart U."/>
            <person name="Aleksandrzak-Piekarczyk T."/>
            <person name="Szatraj K."/>
            <person name="Zielenkiewicz U."/>
            <person name="Pilsyk S."/>
            <person name="Malc E."/>
            <person name="Mieczkowski P."/>
            <person name="Kruszewska J.S."/>
            <person name="Biernat P."/>
            <person name="Pawlowska J."/>
        </authorList>
    </citation>
    <scope>NUCLEOTIDE SEQUENCE</scope>
    <source>
        <strain evidence="8">WA0000051536</strain>
    </source>
</reference>
<protein>
    <recommendedName>
        <fullName evidence="10">High-affinity iron permease</fullName>
    </recommendedName>
</protein>
<dbReference type="AlphaFoldDB" id="A0A8H7PRR7"/>
<keyword evidence="3" id="KW-0813">Transport</keyword>
<evidence type="ECO:0000256" key="1">
    <source>
        <dbReference type="ARBA" id="ARBA00004141"/>
    </source>
</evidence>
<evidence type="ECO:0008006" key="10">
    <source>
        <dbReference type="Google" id="ProtNLM"/>
    </source>
</evidence>
<evidence type="ECO:0000256" key="2">
    <source>
        <dbReference type="ARBA" id="ARBA00008333"/>
    </source>
</evidence>
<comment type="similarity">
    <text evidence="2">Belongs to the oxidase-dependent Fe transporter (OFeT) (TC 9.A.10.1) family.</text>
</comment>
<evidence type="ECO:0000256" key="3">
    <source>
        <dbReference type="ARBA" id="ARBA00022496"/>
    </source>
</evidence>
<evidence type="ECO:0000313" key="9">
    <source>
        <dbReference type="Proteomes" id="UP000612746"/>
    </source>
</evidence>
<dbReference type="Proteomes" id="UP000612746">
    <property type="component" value="Unassembled WGS sequence"/>
</dbReference>
<keyword evidence="6 7" id="KW-0472">Membrane</keyword>
<keyword evidence="9" id="KW-1185">Reference proteome</keyword>
<dbReference type="InterPro" id="IPR004923">
    <property type="entry name" value="FTR1/Fip1/EfeU"/>
</dbReference>
<feature type="transmembrane region" description="Helical" evidence="7">
    <location>
        <begin position="200"/>
        <end position="220"/>
    </location>
</feature>
<keyword evidence="3" id="KW-0406">Ion transport</keyword>
<evidence type="ECO:0000313" key="8">
    <source>
        <dbReference type="EMBL" id="KAG2178590.1"/>
    </source>
</evidence>
<proteinExistence type="inferred from homology"/>
<keyword evidence="3" id="KW-0408">Iron</keyword>
<comment type="caution">
    <text evidence="8">The sequence shown here is derived from an EMBL/GenBank/DDBJ whole genome shotgun (WGS) entry which is preliminary data.</text>
</comment>
<feature type="transmembrane region" description="Helical" evidence="7">
    <location>
        <begin position="173"/>
        <end position="193"/>
    </location>
</feature>
<evidence type="ECO:0000256" key="7">
    <source>
        <dbReference type="SAM" id="Phobius"/>
    </source>
</evidence>
<dbReference type="GO" id="GO:0033573">
    <property type="term" value="C:high-affinity iron permease complex"/>
    <property type="evidence" value="ECO:0007669"/>
    <property type="project" value="InterPro"/>
</dbReference>
<dbReference type="OrthoDB" id="4364at2759"/>
<dbReference type="Pfam" id="PF03239">
    <property type="entry name" value="FTR1"/>
    <property type="match status" value="1"/>
</dbReference>
<feature type="transmembrane region" description="Helical" evidence="7">
    <location>
        <begin position="6"/>
        <end position="30"/>
    </location>
</feature>
<evidence type="ECO:0000256" key="5">
    <source>
        <dbReference type="ARBA" id="ARBA00022989"/>
    </source>
</evidence>
<dbReference type="PANTHER" id="PTHR31632:SF2">
    <property type="entry name" value="PLASMA MEMBRANE IRON PERMEASE"/>
    <property type="match status" value="1"/>
</dbReference>
<feature type="transmembrane region" description="Helical" evidence="7">
    <location>
        <begin position="87"/>
        <end position="108"/>
    </location>
</feature>
<organism evidence="8 9">
    <name type="scientific">Umbelopsis vinacea</name>
    <dbReference type="NCBI Taxonomy" id="44442"/>
    <lineage>
        <taxon>Eukaryota</taxon>
        <taxon>Fungi</taxon>
        <taxon>Fungi incertae sedis</taxon>
        <taxon>Mucoromycota</taxon>
        <taxon>Mucoromycotina</taxon>
        <taxon>Umbelopsidomycetes</taxon>
        <taxon>Umbelopsidales</taxon>
        <taxon>Umbelopsidaceae</taxon>
        <taxon>Umbelopsis</taxon>
    </lineage>
</organism>
<keyword evidence="5 7" id="KW-1133">Transmembrane helix</keyword>
<name>A0A8H7PRR7_9FUNG</name>
<evidence type="ECO:0000256" key="4">
    <source>
        <dbReference type="ARBA" id="ARBA00022692"/>
    </source>
</evidence>
<keyword evidence="4 7" id="KW-0812">Transmembrane</keyword>
<dbReference type="EMBL" id="JAEPRA010000011">
    <property type="protein sequence ID" value="KAG2178590.1"/>
    <property type="molecule type" value="Genomic_DNA"/>
</dbReference>
<dbReference type="GO" id="GO:0015093">
    <property type="term" value="F:ferrous iron transmembrane transporter activity"/>
    <property type="evidence" value="ECO:0007669"/>
    <property type="project" value="TreeGrafter"/>
</dbReference>
<accession>A0A8H7PRR7</accession>
<keyword evidence="3" id="KW-0410">Iron transport</keyword>
<sequence>MAAQDLFSVPIFFILFRETTEAAIIVSVLLSFLKQVFADDRIIYRRLCKQVWFGSIAGLVICLAIGAAFIAVWYTVASDLWANSEDIWEGCFSLVASLLITVMGIAMLRTEKMQDKWKIKLAKSMEAQAGKQDLRTKSQRYAFFILPFITVLREGLEAIVFLGGVSLGEQAKAIPIAAIMGIICGCLVGYLLYRGGSLVRLHWFFVISTCILYLIAAGLLSKSVGYFEQNAWNQVIGGESAEEGGDVIDYKVTTAVWHTSWGNPEQNTSDNGGWQIFNAILGWNNTATIGSIVTYCGYWVLVSATLVYLHFKEKRDDAREAQEGKVNPDLAIEKAAAIISAKERGQDETVEVDTERKV</sequence>
<feature type="transmembrane region" description="Helical" evidence="7">
    <location>
        <begin position="292"/>
        <end position="311"/>
    </location>
</feature>
<gene>
    <name evidence="8" type="ORF">INT44_001743</name>
</gene>